<feature type="region of interest" description="Disordered" evidence="1">
    <location>
        <begin position="36"/>
        <end position="61"/>
    </location>
</feature>
<reference evidence="2 3" key="1">
    <citation type="journal article" date="2016" name="Mol. Biol. Evol.">
        <title>Comparative Genomics of Early-Diverging Mushroom-Forming Fungi Provides Insights into the Origins of Lignocellulose Decay Capabilities.</title>
        <authorList>
            <person name="Nagy L.G."/>
            <person name="Riley R."/>
            <person name="Tritt A."/>
            <person name="Adam C."/>
            <person name="Daum C."/>
            <person name="Floudas D."/>
            <person name="Sun H."/>
            <person name="Yadav J.S."/>
            <person name="Pangilinan J."/>
            <person name="Larsson K.H."/>
            <person name="Matsuura K."/>
            <person name="Barry K."/>
            <person name="Labutti K."/>
            <person name="Kuo R."/>
            <person name="Ohm R.A."/>
            <person name="Bhattacharya S.S."/>
            <person name="Shirouzu T."/>
            <person name="Yoshinaga Y."/>
            <person name="Martin F.M."/>
            <person name="Grigoriev I.V."/>
            <person name="Hibbett D.S."/>
        </authorList>
    </citation>
    <scope>NUCLEOTIDE SEQUENCE [LARGE SCALE GENOMIC DNA]</scope>
    <source>
        <strain evidence="2 3">HHB12029</strain>
    </source>
</reference>
<evidence type="ECO:0000313" key="2">
    <source>
        <dbReference type="EMBL" id="KZV82362.1"/>
    </source>
</evidence>
<evidence type="ECO:0000313" key="3">
    <source>
        <dbReference type="Proteomes" id="UP000077266"/>
    </source>
</evidence>
<protein>
    <submittedName>
        <fullName evidence="2">Uncharacterized protein</fullName>
    </submittedName>
</protein>
<dbReference type="OrthoDB" id="3438340at2759"/>
<proteinExistence type="predicted"/>
<dbReference type="InParanoid" id="A0A165CFA0"/>
<name>A0A165CFA0_EXIGL</name>
<accession>A0A165CFA0</accession>
<feature type="compositionally biased region" description="Basic and acidic residues" evidence="1">
    <location>
        <begin position="39"/>
        <end position="61"/>
    </location>
</feature>
<organism evidence="2 3">
    <name type="scientific">Exidia glandulosa HHB12029</name>
    <dbReference type="NCBI Taxonomy" id="1314781"/>
    <lineage>
        <taxon>Eukaryota</taxon>
        <taxon>Fungi</taxon>
        <taxon>Dikarya</taxon>
        <taxon>Basidiomycota</taxon>
        <taxon>Agaricomycotina</taxon>
        <taxon>Agaricomycetes</taxon>
        <taxon>Auriculariales</taxon>
        <taxon>Exidiaceae</taxon>
        <taxon>Exidia</taxon>
    </lineage>
</organism>
<dbReference type="EMBL" id="KV426329">
    <property type="protein sequence ID" value="KZV82362.1"/>
    <property type="molecule type" value="Genomic_DNA"/>
</dbReference>
<sequence>MAMVDEAEIDSDALQAQIDVALSAAYGLVTSWMKTGAESGRKRDANQSEREFEEYARRPAR</sequence>
<gene>
    <name evidence="2" type="ORF">EXIGLDRAFT_729824</name>
</gene>
<dbReference type="Proteomes" id="UP000077266">
    <property type="component" value="Unassembled WGS sequence"/>
</dbReference>
<keyword evidence="3" id="KW-1185">Reference proteome</keyword>
<dbReference type="AlphaFoldDB" id="A0A165CFA0"/>
<evidence type="ECO:0000256" key="1">
    <source>
        <dbReference type="SAM" id="MobiDB-lite"/>
    </source>
</evidence>